<dbReference type="EMBL" id="BAAARJ010000006">
    <property type="protein sequence ID" value="GAA2608904.1"/>
    <property type="molecule type" value="Genomic_DNA"/>
</dbReference>
<keyword evidence="2" id="KW-1185">Reference proteome</keyword>
<evidence type="ECO:0000313" key="1">
    <source>
        <dbReference type="EMBL" id="GAA2608904.1"/>
    </source>
</evidence>
<organism evidence="1 2">
    <name type="scientific">Streptomyces axinellae</name>
    <dbReference type="NCBI Taxonomy" id="552788"/>
    <lineage>
        <taxon>Bacteria</taxon>
        <taxon>Bacillati</taxon>
        <taxon>Actinomycetota</taxon>
        <taxon>Actinomycetes</taxon>
        <taxon>Kitasatosporales</taxon>
        <taxon>Streptomycetaceae</taxon>
        <taxon>Streptomyces</taxon>
    </lineage>
</organism>
<dbReference type="RefSeq" id="WP_344564834.1">
    <property type="nucleotide sequence ID" value="NZ_BAAARJ010000006.1"/>
</dbReference>
<protein>
    <submittedName>
        <fullName evidence="1">AMP-binding protein</fullName>
    </submittedName>
</protein>
<reference evidence="2" key="1">
    <citation type="journal article" date="2019" name="Int. J. Syst. Evol. Microbiol.">
        <title>The Global Catalogue of Microorganisms (GCM) 10K type strain sequencing project: providing services to taxonomists for standard genome sequencing and annotation.</title>
        <authorList>
            <consortium name="The Broad Institute Genomics Platform"/>
            <consortium name="The Broad Institute Genome Sequencing Center for Infectious Disease"/>
            <person name="Wu L."/>
            <person name="Ma J."/>
        </authorList>
    </citation>
    <scope>NUCLEOTIDE SEQUENCE [LARGE SCALE GENOMIC DNA]</scope>
    <source>
        <strain evidence="2">JCM 16373</strain>
    </source>
</reference>
<dbReference type="InterPro" id="IPR042099">
    <property type="entry name" value="ANL_N_sf"/>
</dbReference>
<comment type="caution">
    <text evidence="1">The sequence shown here is derived from an EMBL/GenBank/DDBJ whole genome shotgun (WGS) entry which is preliminary data.</text>
</comment>
<evidence type="ECO:0000313" key="2">
    <source>
        <dbReference type="Proteomes" id="UP001501447"/>
    </source>
</evidence>
<name>A0ABP6C9E4_9ACTN</name>
<sequence>MDADAAADFDSHVRKSLAWHFGTATGSAFWLGKRQSLGFDPVADIQGAAGLARFPDLSAELRTVPVRDLIPRGLADRHFRVHESGGTTGAPARIVAGEGRLPMLRWAREVLLAGGLPPTGDWLCLGPSGPHVVGADVQRHAAMGGGLCHTVDLDPRWVKRAVTEGRGDLADAYVQHLLDQAGTVLESQHIEVLSSTPPLLESLCGRPALVERIRRGVRAIIWSGTSASPETLRQLDEVYFPEARLIGVYGNTLMGLAPQRPPAPGDTRACVFETHPDTTLVEPVDEAGAVVPYGERGRVRLHLVSEETFLPNVLERDTAVRVPAAPGARRDGLADLQPYRAAGSADIVEGVY</sequence>
<dbReference type="SUPFAM" id="SSF56801">
    <property type="entry name" value="Acetyl-CoA synthetase-like"/>
    <property type="match status" value="1"/>
</dbReference>
<dbReference type="Gene3D" id="3.40.50.12780">
    <property type="entry name" value="N-terminal domain of ligase-like"/>
    <property type="match status" value="1"/>
</dbReference>
<gene>
    <name evidence="1" type="ORF">GCM10009863_22920</name>
</gene>
<proteinExistence type="predicted"/>
<dbReference type="Proteomes" id="UP001501447">
    <property type="component" value="Unassembled WGS sequence"/>
</dbReference>
<accession>A0ABP6C9E4</accession>